<keyword evidence="3" id="KW-1185">Reference proteome</keyword>
<dbReference type="Proteomes" id="UP000441354">
    <property type="component" value="Unassembled WGS sequence"/>
</dbReference>
<gene>
    <name evidence="2" type="ORF">F7732_15190</name>
</gene>
<dbReference type="OrthoDB" id="2942983at2"/>
<evidence type="ECO:0000313" key="3">
    <source>
        <dbReference type="Proteomes" id="UP000441354"/>
    </source>
</evidence>
<dbReference type="RefSeq" id="WP_151574857.1">
    <property type="nucleotide sequence ID" value="NZ_WBOT01000004.1"/>
</dbReference>
<comment type="caution">
    <text evidence="2">The sequence shown here is derived from an EMBL/GenBank/DDBJ whole genome shotgun (WGS) entry which is preliminary data.</text>
</comment>
<evidence type="ECO:0000313" key="2">
    <source>
        <dbReference type="EMBL" id="KAB2332002.1"/>
    </source>
</evidence>
<dbReference type="EMBL" id="WBOT01000004">
    <property type="protein sequence ID" value="KAB2332002.1"/>
    <property type="molecule type" value="Genomic_DNA"/>
</dbReference>
<reference evidence="2 3" key="1">
    <citation type="journal article" date="2014" name="Arch. Microbiol.">
        <title>Bacillus mesophilum sp. nov., strain IITR-54T, a novel 4-chlorobiphenyl dechlorinating bacterium.</title>
        <authorList>
            <person name="Manickam N."/>
            <person name="Singh N.K."/>
            <person name="Bajaj A."/>
            <person name="Kumar R.M."/>
            <person name="Kaur G."/>
            <person name="Kaur N."/>
            <person name="Bala M."/>
            <person name="Kumar A."/>
            <person name="Mayilraj S."/>
        </authorList>
    </citation>
    <scope>NUCLEOTIDE SEQUENCE [LARGE SCALE GENOMIC DNA]</scope>
    <source>
        <strain evidence="2 3">IITR-54</strain>
    </source>
</reference>
<evidence type="ECO:0000256" key="1">
    <source>
        <dbReference type="SAM" id="MobiDB-lite"/>
    </source>
</evidence>
<accession>A0A7V7RKV3</accession>
<dbReference type="AlphaFoldDB" id="A0A7V7RKV3"/>
<name>A0A7V7RKV3_9BACI</name>
<feature type="compositionally biased region" description="Basic and acidic residues" evidence="1">
    <location>
        <begin position="77"/>
        <end position="87"/>
    </location>
</feature>
<sequence length="169" mass="18654">MTAGTMRSFAAGLLAAATLVAIVYFLSPSEPKTTEAKQVQEEAKALTEDEMKAELTDKDYIILTEDEWSKQLAEAKASAEPEKTEEPAKEDEQETESAEKVVYRTMLTVTSGMTSIDVGDALERANVIKNANDFFKEVEKRGLSNELRPGTFEVESGMTMDELVSVIFK</sequence>
<proteinExistence type="predicted"/>
<protein>
    <submittedName>
        <fullName evidence="2">Endolytic transglycosylase MltG</fullName>
    </submittedName>
</protein>
<feature type="region of interest" description="Disordered" evidence="1">
    <location>
        <begin position="72"/>
        <end position="99"/>
    </location>
</feature>
<dbReference type="Gene3D" id="3.30.1490.480">
    <property type="entry name" value="Endolytic murein transglycosylase"/>
    <property type="match status" value="1"/>
</dbReference>
<organism evidence="2 3">
    <name type="scientific">Bacillus mesophilum</name>
    <dbReference type="NCBI Taxonomy" id="1071718"/>
    <lineage>
        <taxon>Bacteria</taxon>
        <taxon>Bacillati</taxon>
        <taxon>Bacillota</taxon>
        <taxon>Bacilli</taxon>
        <taxon>Bacillales</taxon>
        <taxon>Bacillaceae</taxon>
        <taxon>Bacillus</taxon>
    </lineage>
</organism>